<proteinExistence type="predicted"/>
<gene>
    <name evidence="2" type="ORF">LAUMK13_05363</name>
</gene>
<keyword evidence="3" id="KW-1185">Reference proteome</keyword>
<evidence type="ECO:0000256" key="1">
    <source>
        <dbReference type="SAM" id="MobiDB-lite"/>
    </source>
</evidence>
<evidence type="ECO:0000313" key="3">
    <source>
        <dbReference type="Proteomes" id="UP000267289"/>
    </source>
</evidence>
<feature type="region of interest" description="Disordered" evidence="1">
    <location>
        <begin position="16"/>
        <end position="35"/>
    </location>
</feature>
<protein>
    <submittedName>
        <fullName evidence="2">Uncharacterized protein</fullName>
    </submittedName>
</protein>
<dbReference type="EMBL" id="UPHQ01000283">
    <property type="protein sequence ID" value="VBA45143.1"/>
    <property type="molecule type" value="Genomic_DNA"/>
</dbReference>
<reference evidence="2 3" key="1">
    <citation type="submission" date="2018-09" db="EMBL/GenBank/DDBJ databases">
        <authorList>
            <person name="Tagini F."/>
        </authorList>
    </citation>
    <scope>NUCLEOTIDE SEQUENCE [LARGE SCALE GENOMIC DNA]</scope>
    <source>
        <strain evidence="2 3">MK13</strain>
    </source>
</reference>
<sequence>MTTWQQGRVIVTRVREREEGPLRGSSRSYGNTIRR</sequence>
<feature type="compositionally biased region" description="Polar residues" evidence="1">
    <location>
        <begin position="25"/>
        <end position="35"/>
    </location>
</feature>
<accession>A0A498QF34</accession>
<organism evidence="2 3">
    <name type="scientific">Mycobacterium innocens</name>
    <dbReference type="NCBI Taxonomy" id="2341083"/>
    <lineage>
        <taxon>Bacteria</taxon>
        <taxon>Bacillati</taxon>
        <taxon>Actinomycetota</taxon>
        <taxon>Actinomycetes</taxon>
        <taxon>Mycobacteriales</taxon>
        <taxon>Mycobacteriaceae</taxon>
        <taxon>Mycobacterium</taxon>
    </lineage>
</organism>
<dbReference type="Proteomes" id="UP000267289">
    <property type="component" value="Unassembled WGS sequence"/>
</dbReference>
<evidence type="ECO:0000313" key="2">
    <source>
        <dbReference type="EMBL" id="VBA45143.1"/>
    </source>
</evidence>
<dbReference type="AlphaFoldDB" id="A0A498QF34"/>
<name>A0A498QF34_9MYCO</name>